<feature type="region of interest" description="Disordered" evidence="1">
    <location>
        <begin position="56"/>
        <end position="91"/>
    </location>
</feature>
<dbReference type="EMBL" id="SNRW01035362">
    <property type="protein sequence ID" value="KAA6354988.1"/>
    <property type="molecule type" value="Genomic_DNA"/>
</dbReference>
<dbReference type="AlphaFoldDB" id="A0A5J4T9R8"/>
<sequence length="91" mass="10307">MNDTFSKIETHQKMTYAQVSNCQEEQLRFYMKHGPKAWLIANGKMAGPVALLSLPSAQPSSGASSIDDSNQDLLTQQKKKHKRTEKYSDQY</sequence>
<accession>A0A5J4T9R8</accession>
<evidence type="ECO:0000313" key="2">
    <source>
        <dbReference type="EMBL" id="KAA6354988.1"/>
    </source>
</evidence>
<reference evidence="2 3" key="1">
    <citation type="submission" date="2019-03" db="EMBL/GenBank/DDBJ databases">
        <title>Single cell metagenomics reveals metabolic interactions within the superorganism composed of flagellate Streblomastix strix and complex community of Bacteroidetes bacteria on its surface.</title>
        <authorList>
            <person name="Treitli S.C."/>
            <person name="Kolisko M."/>
            <person name="Husnik F."/>
            <person name="Keeling P."/>
            <person name="Hampl V."/>
        </authorList>
    </citation>
    <scope>NUCLEOTIDE SEQUENCE [LARGE SCALE GENOMIC DNA]</scope>
    <source>
        <strain evidence="2">ST1C</strain>
    </source>
</reference>
<evidence type="ECO:0000313" key="3">
    <source>
        <dbReference type="Proteomes" id="UP000324800"/>
    </source>
</evidence>
<evidence type="ECO:0000256" key="1">
    <source>
        <dbReference type="SAM" id="MobiDB-lite"/>
    </source>
</evidence>
<proteinExistence type="predicted"/>
<name>A0A5J4T9R8_9EUKA</name>
<comment type="caution">
    <text evidence="2">The sequence shown here is derived from an EMBL/GenBank/DDBJ whole genome shotgun (WGS) entry which is preliminary data.</text>
</comment>
<dbReference type="Proteomes" id="UP000324800">
    <property type="component" value="Unassembled WGS sequence"/>
</dbReference>
<protein>
    <submittedName>
        <fullName evidence="2">Uncharacterized protein</fullName>
    </submittedName>
</protein>
<gene>
    <name evidence="2" type="ORF">EZS28_049485</name>
</gene>
<feature type="compositionally biased region" description="Polar residues" evidence="1">
    <location>
        <begin position="66"/>
        <end position="76"/>
    </location>
</feature>
<feature type="compositionally biased region" description="Low complexity" evidence="1">
    <location>
        <begin position="56"/>
        <end position="65"/>
    </location>
</feature>
<organism evidence="2 3">
    <name type="scientific">Streblomastix strix</name>
    <dbReference type="NCBI Taxonomy" id="222440"/>
    <lineage>
        <taxon>Eukaryota</taxon>
        <taxon>Metamonada</taxon>
        <taxon>Preaxostyla</taxon>
        <taxon>Oxymonadida</taxon>
        <taxon>Streblomastigidae</taxon>
        <taxon>Streblomastix</taxon>
    </lineage>
</organism>